<dbReference type="EMBL" id="OBML01000014">
    <property type="protein sequence ID" value="SOC25339.1"/>
    <property type="molecule type" value="Genomic_DNA"/>
</dbReference>
<dbReference type="Gene3D" id="3.30.420.150">
    <property type="entry name" value="Exopolyphosphatase. Domain 2"/>
    <property type="match status" value="1"/>
</dbReference>
<evidence type="ECO:0000259" key="5">
    <source>
        <dbReference type="Pfam" id="PF02541"/>
    </source>
</evidence>
<dbReference type="Gene3D" id="3.30.420.40">
    <property type="match status" value="1"/>
</dbReference>
<dbReference type="GO" id="GO:0006793">
    <property type="term" value="P:phosphorus metabolic process"/>
    <property type="evidence" value="ECO:0007669"/>
    <property type="project" value="InterPro"/>
</dbReference>
<evidence type="ECO:0000256" key="3">
    <source>
        <dbReference type="ARBA" id="ARBA00022801"/>
    </source>
</evidence>
<dbReference type="Proteomes" id="UP000219331">
    <property type="component" value="Unassembled WGS sequence"/>
</dbReference>
<dbReference type="RefSeq" id="WP_067215482.1">
    <property type="nucleotide sequence ID" value="NZ_JAJGNR010000008.1"/>
</dbReference>
<proteinExistence type="inferred from homology"/>
<dbReference type="Pfam" id="PF21697">
    <property type="entry name" value="Ppx_C"/>
    <property type="match status" value="1"/>
</dbReference>
<dbReference type="AlphaFoldDB" id="A0A285TUB9"/>
<evidence type="ECO:0000259" key="6">
    <source>
        <dbReference type="Pfam" id="PF21697"/>
    </source>
</evidence>
<dbReference type="InterPro" id="IPR003695">
    <property type="entry name" value="Ppx_GppA_N"/>
</dbReference>
<evidence type="ECO:0000313" key="7">
    <source>
        <dbReference type="EMBL" id="SOC25339.1"/>
    </source>
</evidence>
<evidence type="ECO:0000256" key="2">
    <source>
        <dbReference type="ARBA" id="ARBA00012451"/>
    </source>
</evidence>
<dbReference type="OrthoDB" id="3698573at2"/>
<organism evidence="7 8">
    <name type="scientific">Stappia indica</name>
    <dbReference type="NCBI Taxonomy" id="538381"/>
    <lineage>
        <taxon>Bacteria</taxon>
        <taxon>Pseudomonadati</taxon>
        <taxon>Pseudomonadota</taxon>
        <taxon>Alphaproteobacteria</taxon>
        <taxon>Hyphomicrobiales</taxon>
        <taxon>Stappiaceae</taxon>
        <taxon>Stappia</taxon>
    </lineage>
</organism>
<dbReference type="Gene3D" id="1.10.3210.10">
    <property type="entry name" value="Hypothetical protein af1432"/>
    <property type="match status" value="1"/>
</dbReference>
<dbReference type="InterPro" id="IPR043129">
    <property type="entry name" value="ATPase_NBD"/>
</dbReference>
<feature type="domain" description="Ppx/GppA phosphatase N-terminal" evidence="5">
    <location>
        <begin position="33"/>
        <end position="311"/>
    </location>
</feature>
<keyword evidence="8" id="KW-1185">Reference proteome</keyword>
<dbReference type="PANTHER" id="PTHR30005:SF0">
    <property type="entry name" value="RETROGRADE REGULATION PROTEIN 2"/>
    <property type="match status" value="1"/>
</dbReference>
<dbReference type="InterPro" id="IPR050273">
    <property type="entry name" value="GppA/Ppx_hydrolase"/>
</dbReference>
<evidence type="ECO:0000313" key="8">
    <source>
        <dbReference type="Proteomes" id="UP000219331"/>
    </source>
</evidence>
<accession>A0A285TUB9</accession>
<gene>
    <name evidence="7" type="ORF">SAMN05421512_11445</name>
</gene>
<reference evidence="7 8" key="1">
    <citation type="submission" date="2017-08" db="EMBL/GenBank/DDBJ databases">
        <authorList>
            <person name="de Groot N.N."/>
        </authorList>
    </citation>
    <scope>NUCLEOTIDE SEQUENCE [LARGE SCALE GENOMIC DNA]</scope>
    <source>
        <strain evidence="7 8">USBA 352</strain>
    </source>
</reference>
<dbReference type="EC" id="3.6.1.11" evidence="2"/>
<dbReference type="GO" id="GO:0004309">
    <property type="term" value="F:exopolyphosphatase activity"/>
    <property type="evidence" value="ECO:0007669"/>
    <property type="project" value="UniProtKB-EC"/>
</dbReference>
<dbReference type="STRING" id="538381.GCA_001696535_00435"/>
<sequence length="508" mass="55356">MADSPKHELVRGRLNGSGPIAVIDIGSNSIRLVVYERHARTPTVLFNEKVLAGLGRGVGATGRLSDEATDQARRALVRFRRLCDQIGVADLHILATAATRDAANGEEFLTSVEAICRTPVRLLSGRDEARLAANGVVSGIWRPDGIVGDLGGGSLELVEIKHDEIGRGQTLPLGGIRLQEDADGKIAKAQKIAEQALGDVEWLPIGAGKPFYAVGGTWRSLARLHLHQDGYPLHVMHDYAIPAEEAIEFCQLVARRDPESLDMIEVVSRARRPLLPFGAAVMEKVLRRSKASKVVMSALGLREGLLFDLLPDDLRRQDPLVEAARELSQLRSRSPAYGEELVEWTDRLFPAVGIDETEYEVRLRAAGCLLSDIGWRAHPDYRGEQSLNIISNAGFVGIDHAGRAYLALSVFYRHQGLVEDALGPRIRELAHTRLKDRARILGGALRVASVLSASVAGILPQVPVSVDNGEVVLTLRGELVALEGERLNKRLTQFARLLGLKARVVVEA</sequence>
<feature type="domain" description="Exopolyphosphatase C-terminal" evidence="6">
    <location>
        <begin position="320"/>
        <end position="505"/>
    </location>
</feature>
<evidence type="ECO:0000256" key="4">
    <source>
        <dbReference type="ARBA" id="ARBA00047607"/>
    </source>
</evidence>
<protein>
    <recommendedName>
        <fullName evidence="2">exopolyphosphatase</fullName>
        <ecNumber evidence="2">3.6.1.11</ecNumber>
    </recommendedName>
</protein>
<dbReference type="SUPFAM" id="SSF53067">
    <property type="entry name" value="Actin-like ATPase domain"/>
    <property type="match status" value="2"/>
</dbReference>
<dbReference type="Pfam" id="PF02541">
    <property type="entry name" value="Ppx-GppA"/>
    <property type="match status" value="1"/>
</dbReference>
<dbReference type="InterPro" id="IPR048951">
    <property type="entry name" value="Ppx_C"/>
</dbReference>
<name>A0A285TUB9_9HYPH</name>
<dbReference type="CDD" id="cd24052">
    <property type="entry name" value="ASKHA_NBD_HpPPX-GppA-like"/>
    <property type="match status" value="1"/>
</dbReference>
<evidence type="ECO:0000256" key="1">
    <source>
        <dbReference type="ARBA" id="ARBA00007125"/>
    </source>
</evidence>
<dbReference type="SUPFAM" id="SSF109604">
    <property type="entry name" value="HD-domain/PDEase-like"/>
    <property type="match status" value="1"/>
</dbReference>
<dbReference type="InterPro" id="IPR022371">
    <property type="entry name" value="Exopolyphosphatase"/>
</dbReference>
<dbReference type="NCBIfam" id="TIGR03706">
    <property type="entry name" value="exo_poly_only"/>
    <property type="match status" value="1"/>
</dbReference>
<comment type="similarity">
    <text evidence="1">Belongs to the GppA/Ppx family.</text>
</comment>
<keyword evidence="3" id="KW-0378">Hydrolase</keyword>
<dbReference type="PANTHER" id="PTHR30005">
    <property type="entry name" value="EXOPOLYPHOSPHATASE"/>
    <property type="match status" value="1"/>
</dbReference>
<comment type="catalytic activity">
    <reaction evidence="4">
        <text>[phosphate](n) + H2O = [phosphate](n-1) + phosphate + H(+)</text>
        <dbReference type="Rhea" id="RHEA:21528"/>
        <dbReference type="Rhea" id="RHEA-COMP:9859"/>
        <dbReference type="Rhea" id="RHEA-COMP:14279"/>
        <dbReference type="ChEBI" id="CHEBI:15377"/>
        <dbReference type="ChEBI" id="CHEBI:15378"/>
        <dbReference type="ChEBI" id="CHEBI:16838"/>
        <dbReference type="ChEBI" id="CHEBI:43474"/>
        <dbReference type="EC" id="3.6.1.11"/>
    </reaction>
</comment>